<dbReference type="EMBL" id="LXQC01000057">
    <property type="protein sequence ID" value="TFE71806.1"/>
    <property type="molecule type" value="Genomic_DNA"/>
</dbReference>
<dbReference type="Pfam" id="PF14622">
    <property type="entry name" value="Ribonucleas_3_3"/>
    <property type="match status" value="1"/>
</dbReference>
<accession>A0A4Y8PI80</accession>
<comment type="function">
    <text evidence="11 12">Digests double-stranded RNA. Involved in the processing of primary rRNA transcript to yield the immediate precursors to the large and small rRNAs (23S and 16S). Processes some mRNAs, and tRNAs when they are encoded in the rRNA operon. Processes pre-crRNA and tracrRNA of type II CRISPR loci if present in the organism.</text>
</comment>
<dbReference type="SUPFAM" id="SSF69065">
    <property type="entry name" value="RNase III domain-like"/>
    <property type="match status" value="1"/>
</dbReference>
<evidence type="ECO:0000256" key="4">
    <source>
        <dbReference type="ARBA" id="ARBA00022664"/>
    </source>
</evidence>
<name>A0A4Y8PI80_9BACT</name>
<dbReference type="FunFam" id="1.10.1520.10:FF:000001">
    <property type="entry name" value="Ribonuclease 3"/>
    <property type="match status" value="1"/>
</dbReference>
<dbReference type="AlphaFoldDB" id="A0A4Y8PI80"/>
<evidence type="ECO:0000256" key="8">
    <source>
        <dbReference type="ARBA" id="ARBA00022801"/>
    </source>
</evidence>
<dbReference type="EC" id="3.1.26.3" evidence="12"/>
<reference evidence="15 16" key="1">
    <citation type="submission" date="2016-05" db="EMBL/GenBank/DDBJ databases">
        <title>Diversity and Homogeneity among Thermoacidophilic Verrucomicrobia Methanotrophs Linked with Geographical Origin.</title>
        <authorList>
            <person name="Erikstad H.-A."/>
            <person name="Smestad N.B."/>
            <person name="Ceballos R.M."/>
            <person name="Birkeland N.-K."/>
        </authorList>
    </citation>
    <scope>NUCLEOTIDE SEQUENCE [LARGE SCALE GENOMIC DNA]</scope>
    <source>
        <strain evidence="15 16">Phi</strain>
    </source>
</reference>
<dbReference type="HAMAP" id="MF_00104">
    <property type="entry name" value="RNase_III"/>
    <property type="match status" value="1"/>
</dbReference>
<dbReference type="SMART" id="SM00535">
    <property type="entry name" value="RIBOc"/>
    <property type="match status" value="1"/>
</dbReference>
<dbReference type="GO" id="GO:0006397">
    <property type="term" value="P:mRNA processing"/>
    <property type="evidence" value="ECO:0007669"/>
    <property type="project" value="UniProtKB-UniRule"/>
</dbReference>
<dbReference type="PANTHER" id="PTHR14950">
    <property type="entry name" value="DICER-RELATED"/>
    <property type="match status" value="1"/>
</dbReference>
<dbReference type="InterPro" id="IPR000999">
    <property type="entry name" value="RNase_III_dom"/>
</dbReference>
<dbReference type="Gene3D" id="3.30.160.20">
    <property type="match status" value="1"/>
</dbReference>
<evidence type="ECO:0000256" key="9">
    <source>
        <dbReference type="ARBA" id="ARBA00022842"/>
    </source>
</evidence>
<organism evidence="15 16">
    <name type="scientific">Methylacidiphilum caldifontis</name>
    <dbReference type="NCBI Taxonomy" id="2795386"/>
    <lineage>
        <taxon>Bacteria</taxon>
        <taxon>Pseudomonadati</taxon>
        <taxon>Verrucomicrobiota</taxon>
        <taxon>Methylacidiphilae</taxon>
        <taxon>Methylacidiphilales</taxon>
        <taxon>Methylacidiphilaceae</taxon>
        <taxon>Methylacidiphilum (ex Ratnadevi et al. 2023)</taxon>
    </lineage>
</organism>
<dbReference type="RefSeq" id="WP_166792801.1">
    <property type="nucleotide sequence ID" value="NZ_CP065957.1"/>
</dbReference>
<proteinExistence type="inferred from homology"/>
<keyword evidence="7 12" id="KW-0255">Endonuclease</keyword>
<feature type="binding site" evidence="12">
    <location>
        <position position="52"/>
    </location>
    <ligand>
        <name>Mg(2+)</name>
        <dbReference type="ChEBI" id="CHEBI:18420"/>
    </ligand>
</feature>
<evidence type="ECO:0000313" key="16">
    <source>
        <dbReference type="Proteomes" id="UP000297713"/>
    </source>
</evidence>
<feature type="domain" description="RNase III" evidence="14">
    <location>
        <begin position="10"/>
        <end position="139"/>
    </location>
</feature>
<feature type="binding site" evidence="12">
    <location>
        <position position="125"/>
    </location>
    <ligand>
        <name>Mg(2+)</name>
        <dbReference type="ChEBI" id="CHEBI:18420"/>
    </ligand>
</feature>
<sequence>METPSEPIQLKELEKRIGYIFKNPRLLEEALTHPSYFVESIKINGEDFQRLEFLGDAVLGLAITEKLFHSFPSFDEGKLTKLRARLVSRKNLSPLASVLGLGKFLRLGRGEEKNQGRIKPSNLANALESIIGALYLDGGWERAKLFIFELFNPLFMELEKDPFRFLEHENSKGLLQELLQKKGTELPVYRIVLESGEAHNKWYEVEVLWKNQILGRGSGKSKKEAELRAAKEAFEKLVSQTPPDSIQGLGHSSP</sequence>
<evidence type="ECO:0000259" key="14">
    <source>
        <dbReference type="PROSITE" id="PS50142"/>
    </source>
</evidence>
<dbReference type="SMART" id="SM00358">
    <property type="entry name" value="DSRM"/>
    <property type="match status" value="1"/>
</dbReference>
<keyword evidence="12" id="KW-0699">rRNA-binding</keyword>
<dbReference type="GO" id="GO:0004525">
    <property type="term" value="F:ribonuclease III activity"/>
    <property type="evidence" value="ECO:0007669"/>
    <property type="project" value="UniProtKB-UniRule"/>
</dbReference>
<evidence type="ECO:0000256" key="10">
    <source>
        <dbReference type="ARBA" id="ARBA00022884"/>
    </source>
</evidence>
<keyword evidence="3 12" id="KW-0698">rRNA processing</keyword>
<dbReference type="PROSITE" id="PS00517">
    <property type="entry name" value="RNASE_3_1"/>
    <property type="match status" value="1"/>
</dbReference>
<keyword evidence="4 12" id="KW-0507">mRNA processing</keyword>
<dbReference type="PANTHER" id="PTHR14950:SF37">
    <property type="entry name" value="ENDORIBONUCLEASE DICER"/>
    <property type="match status" value="1"/>
</dbReference>
<comment type="catalytic activity">
    <reaction evidence="1 12">
        <text>Endonucleolytic cleavage to 5'-phosphomonoester.</text>
        <dbReference type="EC" id="3.1.26.3"/>
    </reaction>
</comment>
<evidence type="ECO:0000256" key="7">
    <source>
        <dbReference type="ARBA" id="ARBA00022759"/>
    </source>
</evidence>
<keyword evidence="6 12" id="KW-0479">Metal-binding</keyword>
<comment type="cofactor">
    <cofactor evidence="12">
        <name>Mg(2+)</name>
        <dbReference type="ChEBI" id="CHEBI:18420"/>
    </cofactor>
</comment>
<comment type="similarity">
    <text evidence="2">Belongs to the ribonuclease III family.</text>
</comment>
<keyword evidence="9 12" id="KW-0460">Magnesium</keyword>
<keyword evidence="16" id="KW-1185">Reference proteome</keyword>
<feature type="active site" evidence="12">
    <location>
        <position position="56"/>
    </location>
</feature>
<dbReference type="CDD" id="cd10845">
    <property type="entry name" value="DSRM_RNAse_III_family"/>
    <property type="match status" value="1"/>
</dbReference>
<feature type="binding site" evidence="12">
    <location>
        <position position="128"/>
    </location>
    <ligand>
        <name>Mg(2+)</name>
        <dbReference type="ChEBI" id="CHEBI:18420"/>
    </ligand>
</feature>
<keyword evidence="10 12" id="KW-0694">RNA-binding</keyword>
<evidence type="ECO:0000256" key="1">
    <source>
        <dbReference type="ARBA" id="ARBA00000109"/>
    </source>
</evidence>
<dbReference type="Proteomes" id="UP000297713">
    <property type="component" value="Unassembled WGS sequence"/>
</dbReference>
<dbReference type="GO" id="GO:0005737">
    <property type="term" value="C:cytoplasm"/>
    <property type="evidence" value="ECO:0007669"/>
    <property type="project" value="UniProtKB-SubCell"/>
</dbReference>
<keyword evidence="8 12" id="KW-0378">Hydrolase</keyword>
<comment type="subunit">
    <text evidence="12">Homodimer.</text>
</comment>
<dbReference type="PROSITE" id="PS50137">
    <property type="entry name" value="DS_RBD"/>
    <property type="match status" value="1"/>
</dbReference>
<dbReference type="CDD" id="cd00593">
    <property type="entry name" value="RIBOc"/>
    <property type="match status" value="1"/>
</dbReference>
<evidence type="ECO:0000256" key="11">
    <source>
        <dbReference type="ARBA" id="ARBA00049596"/>
    </source>
</evidence>
<protein>
    <recommendedName>
        <fullName evidence="12">Ribonuclease 3</fullName>
        <ecNumber evidence="12">3.1.26.3</ecNumber>
    </recommendedName>
    <alternativeName>
        <fullName evidence="12">Ribonuclease III</fullName>
        <shortName evidence="12">RNase III</shortName>
    </alternativeName>
</protein>
<dbReference type="GO" id="GO:0006364">
    <property type="term" value="P:rRNA processing"/>
    <property type="evidence" value="ECO:0007669"/>
    <property type="project" value="UniProtKB-UniRule"/>
</dbReference>
<dbReference type="NCBIfam" id="TIGR02191">
    <property type="entry name" value="RNaseIII"/>
    <property type="match status" value="1"/>
</dbReference>
<evidence type="ECO:0000256" key="5">
    <source>
        <dbReference type="ARBA" id="ARBA00022722"/>
    </source>
</evidence>
<feature type="domain" description="DRBM" evidence="13">
    <location>
        <begin position="170"/>
        <end position="239"/>
    </location>
</feature>
<evidence type="ECO:0000256" key="6">
    <source>
        <dbReference type="ARBA" id="ARBA00022723"/>
    </source>
</evidence>
<keyword evidence="5 12" id="KW-0540">Nuclease</keyword>
<evidence type="ECO:0000313" key="15">
    <source>
        <dbReference type="EMBL" id="TFE71806.1"/>
    </source>
</evidence>
<dbReference type="GO" id="GO:0046872">
    <property type="term" value="F:metal ion binding"/>
    <property type="evidence" value="ECO:0007669"/>
    <property type="project" value="UniProtKB-KW"/>
</dbReference>
<feature type="active site" evidence="12">
    <location>
        <position position="128"/>
    </location>
</feature>
<comment type="caution">
    <text evidence="15">The sequence shown here is derived from an EMBL/GenBank/DDBJ whole genome shotgun (WGS) entry which is preliminary data.</text>
</comment>
<evidence type="ECO:0000259" key="13">
    <source>
        <dbReference type="PROSITE" id="PS50137"/>
    </source>
</evidence>
<evidence type="ECO:0000256" key="3">
    <source>
        <dbReference type="ARBA" id="ARBA00022552"/>
    </source>
</evidence>
<dbReference type="PROSITE" id="PS50142">
    <property type="entry name" value="RNASE_3_2"/>
    <property type="match status" value="1"/>
</dbReference>
<dbReference type="InterPro" id="IPR036389">
    <property type="entry name" value="RNase_III_sf"/>
</dbReference>
<evidence type="ECO:0000256" key="12">
    <source>
        <dbReference type="HAMAP-Rule" id="MF_00104"/>
    </source>
</evidence>
<dbReference type="Gene3D" id="1.10.1520.10">
    <property type="entry name" value="Ribonuclease III domain"/>
    <property type="match status" value="1"/>
</dbReference>
<evidence type="ECO:0000256" key="2">
    <source>
        <dbReference type="ARBA" id="ARBA00010183"/>
    </source>
</evidence>
<gene>
    <name evidence="12" type="primary">rnc</name>
    <name evidence="15" type="ORF">A7Q10_04240</name>
</gene>
<dbReference type="GO" id="GO:0008033">
    <property type="term" value="P:tRNA processing"/>
    <property type="evidence" value="ECO:0007669"/>
    <property type="project" value="UniProtKB-KW"/>
</dbReference>
<dbReference type="Pfam" id="PF00035">
    <property type="entry name" value="dsrm"/>
    <property type="match status" value="1"/>
</dbReference>
<dbReference type="SUPFAM" id="SSF54768">
    <property type="entry name" value="dsRNA-binding domain-like"/>
    <property type="match status" value="1"/>
</dbReference>
<comment type="subcellular location">
    <subcellularLocation>
        <location evidence="12">Cytoplasm</location>
    </subcellularLocation>
</comment>
<dbReference type="GO" id="GO:0019843">
    <property type="term" value="F:rRNA binding"/>
    <property type="evidence" value="ECO:0007669"/>
    <property type="project" value="UniProtKB-KW"/>
</dbReference>
<dbReference type="InterPro" id="IPR011907">
    <property type="entry name" value="RNase_III"/>
</dbReference>
<dbReference type="InterPro" id="IPR014720">
    <property type="entry name" value="dsRBD_dom"/>
</dbReference>
<keyword evidence="12" id="KW-0819">tRNA processing</keyword>
<keyword evidence="12" id="KW-0963">Cytoplasm</keyword>